<dbReference type="PANTHER" id="PTHR30204:SF58">
    <property type="entry name" value="HTH-TYPE TRANSCRIPTIONAL REGULATOR YFMP"/>
    <property type="match status" value="1"/>
</dbReference>
<dbReference type="Gene3D" id="1.10.1660.10">
    <property type="match status" value="1"/>
</dbReference>
<reference evidence="3" key="1">
    <citation type="submission" date="2023-02" db="EMBL/GenBank/DDBJ databases">
        <title>A novel hydrolase synthesized by Rhodococcus erythropolis HQ is responsible for the detoxification of Zearalenone.</title>
        <authorList>
            <person name="Hu J."/>
            <person name="Xu J."/>
        </authorList>
    </citation>
    <scope>NUCLEOTIDE SEQUENCE</scope>
    <source>
        <strain evidence="3">HQ</strain>
    </source>
</reference>
<dbReference type="GO" id="GO:0003700">
    <property type="term" value="F:DNA-binding transcription factor activity"/>
    <property type="evidence" value="ECO:0007669"/>
    <property type="project" value="InterPro"/>
</dbReference>
<dbReference type="SUPFAM" id="SSF46955">
    <property type="entry name" value="Putative DNA-binding domain"/>
    <property type="match status" value="1"/>
</dbReference>
<dbReference type="InterPro" id="IPR047057">
    <property type="entry name" value="MerR_fam"/>
</dbReference>
<proteinExistence type="predicted"/>
<feature type="domain" description="HTH merR-type" evidence="2">
    <location>
        <begin position="13"/>
        <end position="81"/>
    </location>
</feature>
<dbReference type="Proteomes" id="UP001217325">
    <property type="component" value="Unassembled WGS sequence"/>
</dbReference>
<dbReference type="Pfam" id="PF13411">
    <property type="entry name" value="MerR_1"/>
    <property type="match status" value="1"/>
</dbReference>
<gene>
    <name evidence="3" type="ORF">PXH69_31820</name>
</gene>
<name>A0AAW6LWG5_RHOSG</name>
<dbReference type="PANTHER" id="PTHR30204">
    <property type="entry name" value="REDOX-CYCLING DRUG-SENSING TRANSCRIPTIONAL ACTIVATOR SOXR"/>
    <property type="match status" value="1"/>
</dbReference>
<organism evidence="3 4">
    <name type="scientific">Rhodococcus qingshengii</name>
    <dbReference type="NCBI Taxonomy" id="334542"/>
    <lineage>
        <taxon>Bacteria</taxon>
        <taxon>Bacillati</taxon>
        <taxon>Actinomycetota</taxon>
        <taxon>Actinomycetes</taxon>
        <taxon>Mycobacteriales</taxon>
        <taxon>Nocardiaceae</taxon>
        <taxon>Rhodococcus</taxon>
        <taxon>Rhodococcus erythropolis group</taxon>
    </lineage>
</organism>
<evidence type="ECO:0000259" key="2">
    <source>
        <dbReference type="PROSITE" id="PS50937"/>
    </source>
</evidence>
<evidence type="ECO:0000256" key="1">
    <source>
        <dbReference type="ARBA" id="ARBA00023125"/>
    </source>
</evidence>
<dbReference type="SMART" id="SM00422">
    <property type="entry name" value="HTH_MERR"/>
    <property type="match status" value="1"/>
</dbReference>
<dbReference type="InterPro" id="IPR009061">
    <property type="entry name" value="DNA-bd_dom_put_sf"/>
</dbReference>
<dbReference type="RefSeq" id="WP_054781737.1">
    <property type="nucleotide sequence ID" value="NZ_AP023173.1"/>
</dbReference>
<accession>A0AAW6LWG5</accession>
<sequence length="114" mass="12817">MARNPAIAEPPGLYAISVTSELSGFTAGTLRLYEQYGLITPARTRGGTRRYNDEDLTRLGRITELIADGINLVGIKRVLELEDSTALLRRDNTRLRADNAHLRRKNTHDTEKRP</sequence>
<dbReference type="PROSITE" id="PS50937">
    <property type="entry name" value="HTH_MERR_2"/>
    <property type="match status" value="1"/>
</dbReference>
<dbReference type="GO" id="GO:0003677">
    <property type="term" value="F:DNA binding"/>
    <property type="evidence" value="ECO:0007669"/>
    <property type="project" value="UniProtKB-KW"/>
</dbReference>
<protein>
    <submittedName>
        <fullName evidence="3">MerR family transcriptional regulator</fullName>
    </submittedName>
</protein>
<keyword evidence="1" id="KW-0238">DNA-binding</keyword>
<dbReference type="AlphaFoldDB" id="A0AAW6LWG5"/>
<dbReference type="GeneID" id="64143991"/>
<dbReference type="InterPro" id="IPR000551">
    <property type="entry name" value="MerR-type_HTH_dom"/>
</dbReference>
<comment type="caution">
    <text evidence="3">The sequence shown here is derived from an EMBL/GenBank/DDBJ whole genome shotgun (WGS) entry which is preliminary data.</text>
</comment>
<evidence type="ECO:0000313" key="4">
    <source>
        <dbReference type="Proteomes" id="UP001217325"/>
    </source>
</evidence>
<evidence type="ECO:0000313" key="3">
    <source>
        <dbReference type="EMBL" id="MDE8649566.1"/>
    </source>
</evidence>
<dbReference type="EMBL" id="JARDXE010000029">
    <property type="protein sequence ID" value="MDE8649566.1"/>
    <property type="molecule type" value="Genomic_DNA"/>
</dbReference>